<dbReference type="AlphaFoldDB" id="A0A931DDK9"/>
<dbReference type="EMBL" id="JADOUA010000001">
    <property type="protein sequence ID" value="MBG6086904.1"/>
    <property type="molecule type" value="Genomic_DNA"/>
</dbReference>
<dbReference type="RefSeq" id="WP_197009840.1">
    <property type="nucleotide sequence ID" value="NZ_BAABES010000007.1"/>
</dbReference>
<dbReference type="InterPro" id="IPR036890">
    <property type="entry name" value="HATPase_C_sf"/>
</dbReference>
<protein>
    <submittedName>
        <fullName evidence="3">Anti-sigma regulatory factor (Ser/Thr protein kinase)</fullName>
    </submittedName>
</protein>
<proteinExistence type="predicted"/>
<dbReference type="SUPFAM" id="SSF55874">
    <property type="entry name" value="ATPase domain of HSP90 chaperone/DNA topoisomerase II/histidine kinase"/>
    <property type="match status" value="1"/>
</dbReference>
<keyword evidence="1" id="KW-0808">Transferase</keyword>
<evidence type="ECO:0000313" key="3">
    <source>
        <dbReference type="EMBL" id="MBG6086904.1"/>
    </source>
</evidence>
<dbReference type="CDD" id="cd16936">
    <property type="entry name" value="HATPase_RsbW-like"/>
    <property type="match status" value="1"/>
</dbReference>
<comment type="caution">
    <text evidence="3">The sequence shown here is derived from an EMBL/GenBank/DDBJ whole genome shotgun (WGS) entry which is preliminary data.</text>
</comment>
<keyword evidence="4" id="KW-1185">Reference proteome</keyword>
<dbReference type="Proteomes" id="UP000614047">
    <property type="component" value="Unassembled WGS sequence"/>
</dbReference>
<organism evidence="3 4">
    <name type="scientific">Actinomadura viridis</name>
    <dbReference type="NCBI Taxonomy" id="58110"/>
    <lineage>
        <taxon>Bacteria</taxon>
        <taxon>Bacillati</taxon>
        <taxon>Actinomycetota</taxon>
        <taxon>Actinomycetes</taxon>
        <taxon>Streptosporangiales</taxon>
        <taxon>Thermomonosporaceae</taxon>
        <taxon>Actinomadura</taxon>
    </lineage>
</organism>
<accession>A0A931DDK9</accession>
<evidence type="ECO:0000256" key="1">
    <source>
        <dbReference type="ARBA" id="ARBA00022527"/>
    </source>
</evidence>
<reference evidence="3" key="1">
    <citation type="submission" date="2020-11" db="EMBL/GenBank/DDBJ databases">
        <title>Sequencing the genomes of 1000 actinobacteria strains.</title>
        <authorList>
            <person name="Klenk H.-P."/>
        </authorList>
    </citation>
    <scope>NUCLEOTIDE SEQUENCE</scope>
    <source>
        <strain evidence="3">DSM 43175</strain>
    </source>
</reference>
<dbReference type="PANTHER" id="PTHR35526:SF3">
    <property type="entry name" value="ANTI-SIGMA-F FACTOR RSBW"/>
    <property type="match status" value="1"/>
</dbReference>
<evidence type="ECO:0000313" key="4">
    <source>
        <dbReference type="Proteomes" id="UP000614047"/>
    </source>
</evidence>
<name>A0A931DDK9_9ACTN</name>
<gene>
    <name evidence="3" type="ORF">IW256_001017</name>
</gene>
<dbReference type="Pfam" id="PF13581">
    <property type="entry name" value="HATPase_c_2"/>
    <property type="match status" value="1"/>
</dbReference>
<dbReference type="PANTHER" id="PTHR35526">
    <property type="entry name" value="ANTI-SIGMA-F FACTOR RSBW-RELATED"/>
    <property type="match status" value="1"/>
</dbReference>
<keyword evidence="1" id="KW-0723">Serine/threonine-protein kinase</keyword>
<dbReference type="InterPro" id="IPR050267">
    <property type="entry name" value="Anti-sigma-factor_SerPK"/>
</dbReference>
<sequence>MSHDRIELGVFTFAQDRGAVPGARRWVMDRLANRDGQMLTADAMDNVELCAGEVIANAVVHGGDGKITVTLYVLGTPAVRVEVRDTGSQEGRTPVQRDVPLTATNGRGLGIVGALASRWGRHIEPATGHTVVWFEVDGPPDPPGAR</sequence>
<keyword evidence="1" id="KW-0418">Kinase</keyword>
<dbReference type="GO" id="GO:0004674">
    <property type="term" value="F:protein serine/threonine kinase activity"/>
    <property type="evidence" value="ECO:0007669"/>
    <property type="project" value="UniProtKB-KW"/>
</dbReference>
<dbReference type="Gene3D" id="3.30.565.10">
    <property type="entry name" value="Histidine kinase-like ATPase, C-terminal domain"/>
    <property type="match status" value="1"/>
</dbReference>
<feature type="domain" description="Histidine kinase/HSP90-like ATPase" evidence="2">
    <location>
        <begin position="16"/>
        <end position="123"/>
    </location>
</feature>
<dbReference type="InterPro" id="IPR003594">
    <property type="entry name" value="HATPase_dom"/>
</dbReference>
<evidence type="ECO:0000259" key="2">
    <source>
        <dbReference type="Pfam" id="PF13581"/>
    </source>
</evidence>